<dbReference type="Gene3D" id="3.30.420.10">
    <property type="entry name" value="Ribonuclease H-like superfamily/Ribonuclease H"/>
    <property type="match status" value="1"/>
</dbReference>
<keyword evidence="6 9" id="KW-0269">Exonuclease</keyword>
<evidence type="ECO:0000256" key="2">
    <source>
        <dbReference type="ARBA" id="ARBA00006357"/>
    </source>
</evidence>
<name>K0KQJ0_WICCF</name>
<evidence type="ECO:0000256" key="7">
    <source>
        <dbReference type="ARBA" id="ARBA00023242"/>
    </source>
</evidence>
<evidence type="ECO:0000256" key="5">
    <source>
        <dbReference type="ARBA" id="ARBA00022801"/>
    </source>
</evidence>
<dbReference type="HOGENOM" id="CLU_109940_0_0_1"/>
<evidence type="ECO:0000256" key="6">
    <source>
        <dbReference type="ARBA" id="ARBA00022839"/>
    </source>
</evidence>
<keyword evidence="7" id="KW-0539">Nucleus</keyword>
<dbReference type="AlphaFoldDB" id="K0KQJ0"/>
<dbReference type="GO" id="GO:0006364">
    <property type="term" value="P:rRNA processing"/>
    <property type="evidence" value="ECO:0007669"/>
    <property type="project" value="UniProtKB-KW"/>
</dbReference>
<evidence type="ECO:0000313" key="9">
    <source>
        <dbReference type="EMBL" id="CCH45306.1"/>
    </source>
</evidence>
<dbReference type="SUPFAM" id="SSF53098">
    <property type="entry name" value="Ribonuclease H-like"/>
    <property type="match status" value="1"/>
</dbReference>
<dbReference type="Proteomes" id="UP000009328">
    <property type="component" value="Unassembled WGS sequence"/>
</dbReference>
<evidence type="ECO:0000313" key="10">
    <source>
        <dbReference type="Proteomes" id="UP000009328"/>
    </source>
</evidence>
<dbReference type="EMBL" id="CAIF01000188">
    <property type="protein sequence ID" value="CCH45306.1"/>
    <property type="molecule type" value="Genomic_DNA"/>
</dbReference>
<evidence type="ECO:0000256" key="3">
    <source>
        <dbReference type="ARBA" id="ARBA00022552"/>
    </source>
</evidence>
<dbReference type="InterPro" id="IPR012337">
    <property type="entry name" value="RNaseH-like_sf"/>
</dbReference>
<accession>K0KQJ0</accession>
<dbReference type="GO" id="GO:0003676">
    <property type="term" value="F:nucleic acid binding"/>
    <property type="evidence" value="ECO:0007669"/>
    <property type="project" value="InterPro"/>
</dbReference>
<dbReference type="GO" id="GO:0005634">
    <property type="term" value="C:nucleus"/>
    <property type="evidence" value="ECO:0007669"/>
    <property type="project" value="UniProtKB-SubCell"/>
</dbReference>
<dbReference type="InParanoid" id="K0KQJ0"/>
<dbReference type="InterPro" id="IPR036397">
    <property type="entry name" value="RNaseH_sf"/>
</dbReference>
<protein>
    <submittedName>
        <fullName evidence="9">Exonuclease</fullName>
        <ecNumber evidence="9">3.1.-.-</ecNumber>
    </submittedName>
</protein>
<keyword evidence="3" id="KW-0698">rRNA processing</keyword>
<reference evidence="9 10" key="1">
    <citation type="journal article" date="2012" name="Eukaryot. Cell">
        <title>Draft genome sequence of Wickerhamomyces ciferrii NRRL Y-1031 F-60-10.</title>
        <authorList>
            <person name="Schneider J."/>
            <person name="Andrea H."/>
            <person name="Blom J."/>
            <person name="Jaenicke S."/>
            <person name="Ruckert C."/>
            <person name="Schorsch C."/>
            <person name="Szczepanowski R."/>
            <person name="Farwick M."/>
            <person name="Goesmann A."/>
            <person name="Puhler A."/>
            <person name="Schaffer S."/>
            <person name="Tauch A."/>
            <person name="Kohler T."/>
            <person name="Brinkrolf K."/>
        </authorList>
    </citation>
    <scope>NUCLEOTIDE SEQUENCE [LARGE SCALE GENOMIC DNA]</scope>
    <source>
        <strain evidence="10">ATCC 14091 / BCRC 22168 / CBS 111 / JCM 3599 / NBRC 0793 / NRRL Y-1031 F-60-10</strain>
    </source>
</reference>
<dbReference type="PANTHER" id="PTHR12801:SF115">
    <property type="entry name" value="FI18136P1-RELATED"/>
    <property type="match status" value="1"/>
</dbReference>
<proteinExistence type="inferred from homology"/>
<keyword evidence="10" id="KW-1185">Reference proteome</keyword>
<organism evidence="9 10">
    <name type="scientific">Wickerhamomyces ciferrii (strain ATCC 14091 / BCRC 22168 / CBS 111 / JCM 3599 / NBRC 0793 / NRRL Y-1031 F-60-10)</name>
    <name type="common">Yeast</name>
    <name type="synonym">Pichia ciferrii</name>
    <dbReference type="NCBI Taxonomy" id="1206466"/>
    <lineage>
        <taxon>Eukaryota</taxon>
        <taxon>Fungi</taxon>
        <taxon>Dikarya</taxon>
        <taxon>Ascomycota</taxon>
        <taxon>Saccharomycotina</taxon>
        <taxon>Saccharomycetes</taxon>
        <taxon>Phaffomycetales</taxon>
        <taxon>Wickerhamomycetaceae</taxon>
        <taxon>Wickerhamomyces</taxon>
    </lineage>
</organism>
<keyword evidence="5 9" id="KW-0378">Hydrolase</keyword>
<dbReference type="GO" id="GO:0004527">
    <property type="term" value="F:exonuclease activity"/>
    <property type="evidence" value="ECO:0007669"/>
    <property type="project" value="UniProtKB-KW"/>
</dbReference>
<dbReference type="SMART" id="SM00479">
    <property type="entry name" value="EXOIII"/>
    <property type="match status" value="1"/>
</dbReference>
<feature type="domain" description="Exonuclease" evidence="8">
    <location>
        <begin position="58"/>
        <end position="219"/>
    </location>
</feature>
<comment type="subcellular location">
    <subcellularLocation>
        <location evidence="1">Nucleus</location>
    </subcellularLocation>
</comment>
<dbReference type="EC" id="3.1.-.-" evidence="9"/>
<dbReference type="InterPro" id="IPR013520">
    <property type="entry name" value="Ribonucl_H"/>
</dbReference>
<dbReference type="PANTHER" id="PTHR12801">
    <property type="entry name" value="RNA EXONUCLEASE REXO1 / RECO3 FAMILY MEMBER-RELATED"/>
    <property type="match status" value="1"/>
</dbReference>
<gene>
    <name evidence="9" type="ORF">BN7_4888</name>
</gene>
<evidence type="ECO:0000256" key="4">
    <source>
        <dbReference type="ARBA" id="ARBA00022722"/>
    </source>
</evidence>
<dbReference type="InterPro" id="IPR047021">
    <property type="entry name" value="REXO1/3/4-like"/>
</dbReference>
<dbReference type="eggNOG" id="KOG2248">
    <property type="taxonomic scope" value="Eukaryota"/>
</dbReference>
<keyword evidence="4" id="KW-0540">Nuclease</keyword>
<evidence type="ECO:0000256" key="1">
    <source>
        <dbReference type="ARBA" id="ARBA00004123"/>
    </source>
</evidence>
<comment type="caution">
    <text evidence="9">The sequence shown here is derived from an EMBL/GenBank/DDBJ whole genome shotgun (WGS) entry which is preliminary data.</text>
</comment>
<comment type="similarity">
    <text evidence="2">Belongs to the REXO1/REXO3 family.</text>
</comment>
<evidence type="ECO:0000259" key="8">
    <source>
        <dbReference type="SMART" id="SM00479"/>
    </source>
</evidence>
<sequence length="219" mass="25220">MPRPTIEDLRSLILTFEDMKKDRRYPIHSASPGCPDGGETIRENWVSSQFSNTEGPTKAYALGCEFVVMDDDTRQVGHIMLLDFDGKVVFDELIRPRGQIKTVLAKHNSQTPIRFIEHSWFSLKDIQDRLFKIVSAEDIIIGHTVYKDLQALEWKHPKIVDTVKIFSYIHPQESPSLDFLTLYFLGSEYVDKISRFSGPVVDARAVLDLTKFEIKCWNL</sequence>
<dbReference type="STRING" id="1206466.K0KQJ0"/>